<feature type="transmembrane region" description="Helical" evidence="1">
    <location>
        <begin position="12"/>
        <end position="29"/>
    </location>
</feature>
<dbReference type="EMBL" id="SJPS01000005">
    <property type="protein sequence ID" value="TWU24799.1"/>
    <property type="molecule type" value="Genomic_DNA"/>
</dbReference>
<comment type="caution">
    <text evidence="2">The sequence shown here is derived from an EMBL/GenBank/DDBJ whole genome shotgun (WGS) entry which is preliminary data.</text>
</comment>
<keyword evidence="1" id="KW-0472">Membrane</keyword>
<keyword evidence="1" id="KW-0812">Transmembrane</keyword>
<feature type="transmembrane region" description="Helical" evidence="1">
    <location>
        <begin position="35"/>
        <end position="56"/>
    </location>
</feature>
<gene>
    <name evidence="2" type="ORF">Pla144_36850</name>
</gene>
<proteinExistence type="predicted"/>
<organism evidence="2 3">
    <name type="scientific">Bythopirellula polymerisocia</name>
    <dbReference type="NCBI Taxonomy" id="2528003"/>
    <lineage>
        <taxon>Bacteria</taxon>
        <taxon>Pseudomonadati</taxon>
        <taxon>Planctomycetota</taxon>
        <taxon>Planctomycetia</taxon>
        <taxon>Pirellulales</taxon>
        <taxon>Lacipirellulaceae</taxon>
        <taxon>Bythopirellula</taxon>
    </lineage>
</organism>
<evidence type="ECO:0000313" key="3">
    <source>
        <dbReference type="Proteomes" id="UP000318437"/>
    </source>
</evidence>
<name>A0A5C6CPV7_9BACT</name>
<sequence>MKGSGFRLPGNLIVGVIGAIVGGLVFGLLGFESNILGSLTTARVGAGLFIAFLRGVKRVGALRRESSYNGNNNLGVSFATEYAKERPQ</sequence>
<reference evidence="2 3" key="1">
    <citation type="submission" date="2019-02" db="EMBL/GenBank/DDBJ databases">
        <title>Deep-cultivation of Planctomycetes and their phenomic and genomic characterization uncovers novel biology.</title>
        <authorList>
            <person name="Wiegand S."/>
            <person name="Jogler M."/>
            <person name="Boedeker C."/>
            <person name="Pinto D."/>
            <person name="Vollmers J."/>
            <person name="Rivas-Marin E."/>
            <person name="Kohn T."/>
            <person name="Peeters S.H."/>
            <person name="Heuer A."/>
            <person name="Rast P."/>
            <person name="Oberbeckmann S."/>
            <person name="Bunk B."/>
            <person name="Jeske O."/>
            <person name="Meyerdierks A."/>
            <person name="Storesund J.E."/>
            <person name="Kallscheuer N."/>
            <person name="Luecker S."/>
            <person name="Lage O.M."/>
            <person name="Pohl T."/>
            <person name="Merkel B.J."/>
            <person name="Hornburger P."/>
            <person name="Mueller R.-W."/>
            <person name="Bruemmer F."/>
            <person name="Labrenz M."/>
            <person name="Spormann A.M."/>
            <person name="Op Den Camp H."/>
            <person name="Overmann J."/>
            <person name="Amann R."/>
            <person name="Jetten M.S.M."/>
            <person name="Mascher T."/>
            <person name="Medema M.H."/>
            <person name="Devos D.P."/>
            <person name="Kaster A.-K."/>
            <person name="Ovreas L."/>
            <person name="Rohde M."/>
            <person name="Galperin M.Y."/>
            <person name="Jogler C."/>
        </authorList>
    </citation>
    <scope>NUCLEOTIDE SEQUENCE [LARGE SCALE GENOMIC DNA]</scope>
    <source>
        <strain evidence="2 3">Pla144</strain>
    </source>
</reference>
<dbReference type="AlphaFoldDB" id="A0A5C6CPV7"/>
<evidence type="ECO:0000256" key="1">
    <source>
        <dbReference type="SAM" id="Phobius"/>
    </source>
</evidence>
<protein>
    <submittedName>
        <fullName evidence="2">Uncharacterized protein</fullName>
    </submittedName>
</protein>
<evidence type="ECO:0000313" key="2">
    <source>
        <dbReference type="EMBL" id="TWU24799.1"/>
    </source>
</evidence>
<keyword evidence="1" id="KW-1133">Transmembrane helix</keyword>
<dbReference type="Proteomes" id="UP000318437">
    <property type="component" value="Unassembled WGS sequence"/>
</dbReference>
<accession>A0A5C6CPV7</accession>
<keyword evidence="3" id="KW-1185">Reference proteome</keyword>